<accession>A0A5C1Y6H1</accession>
<evidence type="ECO:0000313" key="2">
    <source>
        <dbReference type="EMBL" id="QEO09386.1"/>
    </source>
</evidence>
<dbReference type="RefSeq" id="WP_149324810.1">
    <property type="nucleotide sequence ID" value="NZ_CP043504.1"/>
</dbReference>
<name>A0A5C1Y6H1_9MICO</name>
<gene>
    <name evidence="2" type="ORF">FLP23_04790</name>
</gene>
<organism evidence="2 3">
    <name type="scientific">Protaetiibacter larvae</name>
    <dbReference type="NCBI Taxonomy" id="2592654"/>
    <lineage>
        <taxon>Bacteria</taxon>
        <taxon>Bacillati</taxon>
        <taxon>Actinomycetota</taxon>
        <taxon>Actinomycetes</taxon>
        <taxon>Micrococcales</taxon>
        <taxon>Microbacteriaceae</taxon>
        <taxon>Protaetiibacter</taxon>
    </lineage>
</organism>
<feature type="domain" description="Helicase XPB/Ssl2 N-terminal" evidence="1">
    <location>
        <begin position="344"/>
        <end position="475"/>
    </location>
</feature>
<sequence length="616" mass="64869">MALAAWLRARDDDALTALLRARPVREAGIRDVFDLAEALLEEGSVQAALEHLDRPTLAVLAAAGVLEEQGTGGDATAIAARLGLAPEAIREPVAQLSGLALLDDTTGRPAPWGPVFARLRAWPAAGLPSVEDLLDGPPPAALEPVGASDLAAADRGAADRAFEAVTAVGELVRTLEREPARQLQRGGIALPDWRRLSAAAGVGDEELRALLDIAESARLIELSAGSWRVTAEGVEWRGLSRVERWTALAEGWLAQVPEELRAHLRSRARARWGDGLVDYLEWLYPAGGAWMRERASTASRSAELLGIVGASIPSTPGSALLATGPEAAAAAVGALFPPDVRQVYIQHDLSMIAPGPLAADVDARLRELADVESVGLASSYRVTAASVTRALTAGATIEQLRAFLAETSLTGIPQPLEYLLTETAGRFGSLRVGALDAPISGPDAGAHAYVRGDDPALVGQLVIDQALSSIALRRTDAHRAVSRFDAEAVYWSLVDARYPAVFEDATGTIRPVRRAAPAPITASIPVDTAAALVARLRQAAAEAPAESGAAWNARQLELAIKSRVAVTVTVRLPDGSEVPYLLEPAALAGGRLRARDRRADIERTLPLSHIVDVSPA</sequence>
<dbReference type="Proteomes" id="UP000322159">
    <property type="component" value="Chromosome"/>
</dbReference>
<dbReference type="OrthoDB" id="3415124at2"/>
<dbReference type="EMBL" id="CP043504">
    <property type="protein sequence ID" value="QEO09386.1"/>
    <property type="molecule type" value="Genomic_DNA"/>
</dbReference>
<keyword evidence="3" id="KW-1185">Reference proteome</keyword>
<protein>
    <recommendedName>
        <fullName evidence="1">Helicase XPB/Ssl2 N-terminal domain-containing protein</fullName>
    </recommendedName>
</protein>
<reference evidence="2 3" key="1">
    <citation type="submission" date="2019-09" db="EMBL/GenBank/DDBJ databases">
        <title>Genome sequencing of strain KACC 19322.</title>
        <authorList>
            <person name="Heo J."/>
            <person name="Kim S.-J."/>
            <person name="Kim J.-S."/>
            <person name="Hong S.-B."/>
            <person name="Kwon S.-W."/>
        </authorList>
    </citation>
    <scope>NUCLEOTIDE SEQUENCE [LARGE SCALE GENOMIC DNA]</scope>
    <source>
        <strain evidence="2 3">KACC 19322</strain>
    </source>
</reference>
<dbReference type="KEGG" id="lyk:FLP23_04790"/>
<dbReference type="InterPro" id="IPR032830">
    <property type="entry name" value="XPB/Ssl2_N"/>
</dbReference>
<evidence type="ECO:0000259" key="1">
    <source>
        <dbReference type="Pfam" id="PF13625"/>
    </source>
</evidence>
<evidence type="ECO:0000313" key="3">
    <source>
        <dbReference type="Proteomes" id="UP000322159"/>
    </source>
</evidence>
<proteinExistence type="predicted"/>
<dbReference type="AlphaFoldDB" id="A0A5C1Y6H1"/>
<dbReference type="Pfam" id="PF13625">
    <property type="entry name" value="Helicase_C_3"/>
    <property type="match status" value="1"/>
</dbReference>